<name>A0ABS9N878_9ACTN</name>
<dbReference type="Proteomes" id="UP001201629">
    <property type="component" value="Unassembled WGS sequence"/>
</dbReference>
<sequence length="776" mass="84772">MNLAWIAAVLAPNEVATRPTAFDEAQDGQEPARLADLVLGRLRVDAPGGPLLRAARRTLFNDTIREAVPELAVLVHESAQTDPARAAAYGLVLCSAAAELDDYATCFDTLDLLLEAVRGDSADEALVRAALLQQSAIRHRDANRPHLRYSESAASALGRVQPESCTPFPTGGDDIRPEDVIVTMIDNLRAAISSLVTQREADQEGLHDVLEWRLTAQRRGSELTRRANLERANRYADYVKATFKEEFDRRRRIFGTGSYSDLFVSALFLELAGHGNAYAARRELALLRLMQLNQNAADAADTLRLLRHATAKDELAFVLRTFIDAGPLSGLATDARQILHKRSDPDLLRIVELQVLEAAADLMTSEEARQGLDAVRAVLDAGGPPDLPGKWQLRVLRRSVAWSAAAALSNVCGATNEIAGLLLAEARNSPLEEGQIFDAELGRAVSLMDWDQVGAAERELWRVERTRLSDRLPGTMSLVSARAALPAEPAKSASWLERLAVDLNNMMHQHRQATPLLNREVVSLREELLRIRADAAAGQFSTGGLSVADIAAAAAIVAETTDLWPDLTEFLLDVRVSREDRSQAFDRLARAEITLPNEVVSSFAQGIRHAIITRSVDVYTAESVPYPAALRFGAAHGLLEEIEVADYAARLLGSADAVSRIEGVRTVALFANKGIFESLATLVLPSIEDENVDVRAMTAVALVQYARRDGPMRSLFLTRIIDLLDSDGILLPRATLDAIAEAPDLLHPGYPLYQRLASLMDHPAFSIRRRAGKLLT</sequence>
<protein>
    <recommendedName>
        <fullName evidence="3">HEAT repeat domain-containing protein</fullName>
    </recommendedName>
</protein>
<evidence type="ECO:0000313" key="1">
    <source>
        <dbReference type="EMBL" id="MCG5446167.1"/>
    </source>
</evidence>
<evidence type="ECO:0000313" key="2">
    <source>
        <dbReference type="Proteomes" id="UP001201629"/>
    </source>
</evidence>
<dbReference type="EMBL" id="JAKKFD010000044">
    <property type="protein sequence ID" value="MCG5446167.1"/>
    <property type="molecule type" value="Genomic_DNA"/>
</dbReference>
<dbReference type="SUPFAM" id="SSF48371">
    <property type="entry name" value="ARM repeat"/>
    <property type="match status" value="1"/>
</dbReference>
<organism evidence="1 2">
    <name type="scientific">Micromonospora trifolii</name>
    <dbReference type="NCBI Taxonomy" id="2911208"/>
    <lineage>
        <taxon>Bacteria</taxon>
        <taxon>Bacillati</taxon>
        <taxon>Actinomycetota</taxon>
        <taxon>Actinomycetes</taxon>
        <taxon>Micromonosporales</taxon>
        <taxon>Micromonosporaceae</taxon>
        <taxon>Micromonospora</taxon>
    </lineage>
</organism>
<proteinExistence type="predicted"/>
<accession>A0ABS9N878</accession>
<gene>
    <name evidence="1" type="ORF">NIE79_004735</name>
</gene>
<reference evidence="1 2" key="1">
    <citation type="submission" date="2022-01" db="EMBL/GenBank/DDBJ databases">
        <authorList>
            <person name="Riesco R."/>
            <person name="Trujillo M.E."/>
        </authorList>
    </citation>
    <scope>NUCLEOTIDE SEQUENCE [LARGE SCALE GENOMIC DNA]</scope>
    <source>
        <strain evidence="1 2">NIE79</strain>
    </source>
</reference>
<dbReference type="InterPro" id="IPR016024">
    <property type="entry name" value="ARM-type_fold"/>
</dbReference>
<keyword evidence="2" id="KW-1185">Reference proteome</keyword>
<comment type="caution">
    <text evidence="1">The sequence shown here is derived from an EMBL/GenBank/DDBJ whole genome shotgun (WGS) entry which is preliminary data.</text>
</comment>
<dbReference type="RefSeq" id="WP_238681096.1">
    <property type="nucleotide sequence ID" value="NZ_JAKKFD010000044.1"/>
</dbReference>
<evidence type="ECO:0008006" key="3">
    <source>
        <dbReference type="Google" id="ProtNLM"/>
    </source>
</evidence>